<evidence type="ECO:0000313" key="3">
    <source>
        <dbReference type="Proteomes" id="UP000315252"/>
    </source>
</evidence>
<keyword evidence="1" id="KW-0732">Signal</keyword>
<proteinExistence type="predicted"/>
<dbReference type="RefSeq" id="WP_142896532.1">
    <property type="nucleotide sequence ID" value="NZ_ML660054.1"/>
</dbReference>
<protein>
    <submittedName>
        <fullName evidence="2">Uncharacterized protein</fullName>
    </submittedName>
</protein>
<feature type="chain" id="PRO_5021928329" evidence="1">
    <location>
        <begin position="25"/>
        <end position="243"/>
    </location>
</feature>
<keyword evidence="3" id="KW-1185">Reference proteome</keyword>
<name>A0A545TUC0_9PROT</name>
<dbReference type="Proteomes" id="UP000315252">
    <property type="component" value="Unassembled WGS sequence"/>
</dbReference>
<reference evidence="2 3" key="1">
    <citation type="submission" date="2019-06" db="EMBL/GenBank/DDBJ databases">
        <title>Whole genome sequence for Rhodospirillaceae sp. R148.</title>
        <authorList>
            <person name="Wang G."/>
        </authorList>
    </citation>
    <scope>NUCLEOTIDE SEQUENCE [LARGE SCALE GENOMIC DNA]</scope>
    <source>
        <strain evidence="2 3">R148</strain>
    </source>
</reference>
<accession>A0A545TUC0</accession>
<dbReference type="EMBL" id="VHSH01000003">
    <property type="protein sequence ID" value="TQV80818.1"/>
    <property type="molecule type" value="Genomic_DNA"/>
</dbReference>
<sequence length="243" mass="27645">MKYPSNLSALLLFVSLLSSTTAEATPPRSLSVEDMLFGESATELFVLRRVTDNLETHMTALTDTLLVAINIESGREERAWPVQRTLETGDLVTLEHNQRIKNIPIADQINPFDVLAQEKARPLQDSAARTVSDARLQKWYSKDSYAVGQWVGKPEFELSFAKLKTRIEASLQTTRVALPVYEEGYDPLTDTAFSDFSNCQTTRLYLTRPQPLDRLRVFTKLRCFDKENAVWSWLYLAVPEVKP</sequence>
<feature type="signal peptide" evidence="1">
    <location>
        <begin position="1"/>
        <end position="24"/>
    </location>
</feature>
<evidence type="ECO:0000313" key="2">
    <source>
        <dbReference type="EMBL" id="TQV80818.1"/>
    </source>
</evidence>
<dbReference type="OrthoDB" id="7851512at2"/>
<dbReference type="AlphaFoldDB" id="A0A545TUC0"/>
<evidence type="ECO:0000256" key="1">
    <source>
        <dbReference type="SAM" id="SignalP"/>
    </source>
</evidence>
<gene>
    <name evidence="2" type="ORF">FKG95_11760</name>
</gene>
<organism evidence="2 3">
    <name type="scientific">Denitrobaculum tricleocarpae</name>
    <dbReference type="NCBI Taxonomy" id="2591009"/>
    <lineage>
        <taxon>Bacteria</taxon>
        <taxon>Pseudomonadati</taxon>
        <taxon>Pseudomonadota</taxon>
        <taxon>Alphaproteobacteria</taxon>
        <taxon>Rhodospirillales</taxon>
        <taxon>Rhodospirillaceae</taxon>
        <taxon>Denitrobaculum</taxon>
    </lineage>
</organism>
<comment type="caution">
    <text evidence="2">The sequence shown here is derived from an EMBL/GenBank/DDBJ whole genome shotgun (WGS) entry which is preliminary data.</text>
</comment>